<evidence type="ECO:0000313" key="1">
    <source>
        <dbReference type="EMBL" id="EGU33978.1"/>
    </source>
</evidence>
<dbReference type="Gene3D" id="3.40.50.300">
    <property type="entry name" value="P-loop containing nucleotide triphosphate hydrolases"/>
    <property type="match status" value="1"/>
</dbReference>
<dbReference type="InterPro" id="IPR027417">
    <property type="entry name" value="P-loop_NTPase"/>
</dbReference>
<organism evidence="1 2">
    <name type="scientific">Vibrio scophthalmi LMG 19158</name>
    <dbReference type="NCBI Taxonomy" id="870967"/>
    <lineage>
        <taxon>Bacteria</taxon>
        <taxon>Pseudomonadati</taxon>
        <taxon>Pseudomonadota</taxon>
        <taxon>Gammaproteobacteria</taxon>
        <taxon>Vibrionales</taxon>
        <taxon>Vibrionaceae</taxon>
        <taxon>Vibrio</taxon>
    </lineage>
</organism>
<sequence length="230" mass="26414">MKICVINFSGNVGKSIVSQHLLKPRLENSEIISVESINSDGTNDEKIKGKRFTEIIRRVLDIDNVIVDVGASNVEDFLQQMKKSIGSQDDFDYFIVPTIFKNKQITDTVSTIDALDEMGIEKERIRVIFNIIDDDTNFQHDFARIFKCKNSAVISERICIYENELFNRLNEISDFVSIAELANDETDYKALIQTTEDKHQRSELITKLGLKRLAIGVERMLDTTFKHLFK</sequence>
<proteinExistence type="predicted"/>
<dbReference type="Proteomes" id="UP000004349">
    <property type="component" value="Unassembled WGS sequence"/>
</dbReference>
<evidence type="ECO:0000313" key="2">
    <source>
        <dbReference type="Proteomes" id="UP000004349"/>
    </source>
</evidence>
<dbReference type="AlphaFoldDB" id="F9RQP7"/>
<dbReference type="NCBIfam" id="NF041292">
    <property type="entry name" value="StbB"/>
    <property type="match status" value="1"/>
</dbReference>
<protein>
    <recommendedName>
        <fullName evidence="3">StbB</fullName>
    </recommendedName>
</protein>
<gene>
    <name evidence="1" type="ORF">VIS19158_10994</name>
</gene>
<name>F9RQP7_9VIBR</name>
<dbReference type="RefSeq" id="WP_005596789.1">
    <property type="nucleotide sequence ID" value="NZ_AFWE01000170.1"/>
</dbReference>
<comment type="caution">
    <text evidence="1">The sequence shown here is derived from an EMBL/GenBank/DDBJ whole genome shotgun (WGS) entry which is preliminary data.</text>
</comment>
<dbReference type="InterPro" id="IPR047985">
    <property type="entry name" value="StbB-like"/>
</dbReference>
<reference evidence="1 2" key="1">
    <citation type="journal article" date="2012" name="Int. J. Syst. Evol. Microbiol.">
        <title>Vibrio caribbeanicus sp. nov., isolated from the marine sponge Scleritoderma cyanea.</title>
        <authorList>
            <person name="Hoffmann M."/>
            <person name="Monday S.R."/>
            <person name="Allard M.W."/>
            <person name="Strain E.A."/>
            <person name="Whittaker P."/>
            <person name="Naum M."/>
            <person name="McCarthy P.J."/>
            <person name="Lopez J.V."/>
            <person name="Fischer M."/>
            <person name="Brown E.W."/>
        </authorList>
    </citation>
    <scope>NUCLEOTIDE SEQUENCE [LARGE SCALE GENOMIC DNA]</scope>
    <source>
        <strain evidence="1 2">LMG 19158</strain>
    </source>
</reference>
<accession>F9RQP7</accession>
<dbReference type="eggNOG" id="ENOG502ZAA9">
    <property type="taxonomic scope" value="Bacteria"/>
</dbReference>
<evidence type="ECO:0008006" key="3">
    <source>
        <dbReference type="Google" id="ProtNLM"/>
    </source>
</evidence>
<dbReference type="EMBL" id="AFWE01000170">
    <property type="protein sequence ID" value="EGU33978.1"/>
    <property type="molecule type" value="Genomic_DNA"/>
</dbReference>
<dbReference type="SUPFAM" id="SSF52540">
    <property type="entry name" value="P-loop containing nucleoside triphosphate hydrolases"/>
    <property type="match status" value="1"/>
</dbReference>